<dbReference type="AlphaFoldDB" id="A0A517P8N0"/>
<dbReference type="RefSeq" id="WP_145358641.1">
    <property type="nucleotide sequence ID" value="NZ_CP036265.1"/>
</dbReference>
<proteinExistence type="predicted"/>
<keyword evidence="3" id="KW-1185">Reference proteome</keyword>
<evidence type="ECO:0000313" key="2">
    <source>
        <dbReference type="EMBL" id="QDT15733.1"/>
    </source>
</evidence>
<accession>A0A517P8N0</accession>
<dbReference type="KEGG" id="acaf:CA12_18250"/>
<dbReference type="EMBL" id="CP036265">
    <property type="protein sequence ID" value="QDT15733.1"/>
    <property type="molecule type" value="Genomic_DNA"/>
</dbReference>
<name>A0A517P8N0_9PLAN</name>
<gene>
    <name evidence="2" type="ORF">CA12_18250</name>
</gene>
<evidence type="ECO:0000313" key="3">
    <source>
        <dbReference type="Proteomes" id="UP000318741"/>
    </source>
</evidence>
<feature type="region of interest" description="Disordered" evidence="1">
    <location>
        <begin position="102"/>
        <end position="137"/>
    </location>
</feature>
<feature type="compositionally biased region" description="Basic and acidic residues" evidence="1">
    <location>
        <begin position="1"/>
        <end position="10"/>
    </location>
</feature>
<evidence type="ECO:0000256" key="1">
    <source>
        <dbReference type="SAM" id="MobiDB-lite"/>
    </source>
</evidence>
<dbReference type="Proteomes" id="UP000318741">
    <property type="component" value="Chromosome"/>
</dbReference>
<reference evidence="2 3" key="1">
    <citation type="submission" date="2019-02" db="EMBL/GenBank/DDBJ databases">
        <title>Deep-cultivation of Planctomycetes and their phenomic and genomic characterization uncovers novel biology.</title>
        <authorList>
            <person name="Wiegand S."/>
            <person name="Jogler M."/>
            <person name="Boedeker C."/>
            <person name="Pinto D."/>
            <person name="Vollmers J."/>
            <person name="Rivas-Marin E."/>
            <person name="Kohn T."/>
            <person name="Peeters S.H."/>
            <person name="Heuer A."/>
            <person name="Rast P."/>
            <person name="Oberbeckmann S."/>
            <person name="Bunk B."/>
            <person name="Jeske O."/>
            <person name="Meyerdierks A."/>
            <person name="Storesund J.E."/>
            <person name="Kallscheuer N."/>
            <person name="Luecker S."/>
            <person name="Lage O.M."/>
            <person name="Pohl T."/>
            <person name="Merkel B.J."/>
            <person name="Hornburger P."/>
            <person name="Mueller R.-W."/>
            <person name="Bruemmer F."/>
            <person name="Labrenz M."/>
            <person name="Spormann A.M."/>
            <person name="Op den Camp H."/>
            <person name="Overmann J."/>
            <person name="Amann R."/>
            <person name="Jetten M.S.M."/>
            <person name="Mascher T."/>
            <person name="Medema M.H."/>
            <person name="Devos D.P."/>
            <person name="Kaster A.-K."/>
            <person name="Ovreas L."/>
            <person name="Rohde M."/>
            <person name="Galperin M.Y."/>
            <person name="Jogler C."/>
        </authorList>
    </citation>
    <scope>NUCLEOTIDE SEQUENCE [LARGE SCALE GENOMIC DNA]</scope>
    <source>
        <strain evidence="2 3">CA12</strain>
    </source>
</reference>
<protein>
    <submittedName>
        <fullName evidence="2">Uncharacterized protein</fullName>
    </submittedName>
</protein>
<organism evidence="2 3">
    <name type="scientific">Alienimonas californiensis</name>
    <dbReference type="NCBI Taxonomy" id="2527989"/>
    <lineage>
        <taxon>Bacteria</taxon>
        <taxon>Pseudomonadati</taxon>
        <taxon>Planctomycetota</taxon>
        <taxon>Planctomycetia</taxon>
        <taxon>Planctomycetales</taxon>
        <taxon>Planctomycetaceae</taxon>
        <taxon>Alienimonas</taxon>
    </lineage>
</organism>
<feature type="region of interest" description="Disordered" evidence="1">
    <location>
        <begin position="1"/>
        <end position="30"/>
    </location>
</feature>
<sequence>MTAPTDRPDESPAPDPPDGGGGLGGTSVDPVNRRRDLYLLERAAVGRWALPTAVYLNVPAAMAEVLKDGNDRAKIAAAKVLLALHGQNLAADAASDTLHAMAGGGWEDDAPEPPGRVAVYLPDNGRGADPPPIDPCG</sequence>